<dbReference type="OrthoDB" id="9783240at2"/>
<accession>A0A979H0I4</accession>
<gene>
    <name evidence="4" type="ordered locus">Cpin_6073</name>
</gene>
<evidence type="ECO:0000313" key="5">
    <source>
        <dbReference type="Proteomes" id="UP000002215"/>
    </source>
</evidence>
<dbReference type="AlphaFoldDB" id="A0A979H0I4"/>
<dbReference type="PANTHER" id="PTHR30483">
    <property type="entry name" value="LEUCINE-SPECIFIC-BINDING PROTEIN"/>
    <property type="match status" value="1"/>
</dbReference>
<reference evidence="5" key="1">
    <citation type="submission" date="2009-08" db="EMBL/GenBank/DDBJ databases">
        <title>The complete genome of Chitinophaga pinensis DSM 2588.</title>
        <authorList>
            <consortium name="US DOE Joint Genome Institute (JGI-PGF)"/>
            <person name="Lucas S."/>
            <person name="Copeland A."/>
            <person name="Lapidus A."/>
            <person name="Glavina del Rio T."/>
            <person name="Dalin E."/>
            <person name="Tice H."/>
            <person name="Bruce D."/>
            <person name="Goodwin L."/>
            <person name="Pitluck S."/>
            <person name="Kyrpides N."/>
            <person name="Mavromatis K."/>
            <person name="Ivanova N."/>
            <person name="Mikhailova N."/>
            <person name="Sims D."/>
            <person name="Meinche L."/>
            <person name="Brettin T."/>
            <person name="Detter J.C."/>
            <person name="Han C."/>
            <person name="Larimer F."/>
            <person name="Land M."/>
            <person name="Hauser L."/>
            <person name="Markowitz V."/>
            <person name="Cheng J.-F."/>
            <person name="Hugenholtz P."/>
            <person name="Woyke T."/>
            <person name="Wu D."/>
            <person name="Spring S."/>
            <person name="Klenk H.-P."/>
            <person name="Eisen J.A."/>
        </authorList>
    </citation>
    <scope>NUCLEOTIDE SEQUENCE [LARGE SCALE GENOMIC DNA]</scope>
    <source>
        <strain evidence="5">ATCC 43595 / DSM 2588 / LMG 13176 / NBRC 15968 / NCIMB 11800 / UQM 2034</strain>
    </source>
</reference>
<dbReference type="Gene3D" id="3.40.50.2300">
    <property type="match status" value="2"/>
</dbReference>
<protein>
    <submittedName>
        <fullName evidence="4">Extracellular ligand-binding receptor</fullName>
    </submittedName>
</protein>
<proteinExistence type="inferred from homology"/>
<comment type="similarity">
    <text evidence="1">Belongs to the leucine-binding protein family.</text>
</comment>
<dbReference type="KEGG" id="cpi:Cpin_6073"/>
<evidence type="ECO:0000256" key="2">
    <source>
        <dbReference type="ARBA" id="ARBA00022729"/>
    </source>
</evidence>
<dbReference type="Pfam" id="PF13458">
    <property type="entry name" value="Peripla_BP_6"/>
    <property type="match status" value="1"/>
</dbReference>
<evidence type="ECO:0000256" key="1">
    <source>
        <dbReference type="ARBA" id="ARBA00010062"/>
    </source>
</evidence>
<evidence type="ECO:0000313" key="4">
    <source>
        <dbReference type="EMBL" id="ACU63485.1"/>
    </source>
</evidence>
<reference evidence="4 5" key="2">
    <citation type="journal article" date="2010" name="Stand. Genomic Sci.">
        <title>Complete genome sequence of Chitinophaga pinensis type strain (UQM 2034).</title>
        <authorList>
            <person name="Glavina Del Rio T."/>
            <person name="Abt B."/>
            <person name="Spring S."/>
            <person name="Lapidus A."/>
            <person name="Nolan M."/>
            <person name="Tice H."/>
            <person name="Copeland A."/>
            <person name="Cheng J.F."/>
            <person name="Chen F."/>
            <person name="Bruce D."/>
            <person name="Goodwin L."/>
            <person name="Pitluck S."/>
            <person name="Ivanova N."/>
            <person name="Mavromatis K."/>
            <person name="Mikhailova N."/>
            <person name="Pati A."/>
            <person name="Chen A."/>
            <person name="Palaniappan K."/>
            <person name="Land M."/>
            <person name="Hauser L."/>
            <person name="Chang Y.J."/>
            <person name="Jeffries C.D."/>
            <person name="Chain P."/>
            <person name="Saunders E."/>
            <person name="Detter J.C."/>
            <person name="Brettin T."/>
            <person name="Rohde M."/>
            <person name="Goker M."/>
            <person name="Bristow J."/>
            <person name="Eisen J.A."/>
            <person name="Markowitz V."/>
            <person name="Hugenholtz P."/>
            <person name="Kyrpides N.C."/>
            <person name="Klenk H.P."/>
            <person name="Lucas S."/>
        </authorList>
    </citation>
    <scope>NUCLEOTIDE SEQUENCE [LARGE SCALE GENOMIC DNA]</scope>
    <source>
        <strain evidence="5">ATCC 43595 / DSM 2588 / LMG 13176 / NBRC 15968 / NCIMB 11800 / UQM 2034</strain>
    </source>
</reference>
<dbReference type="InterPro" id="IPR028081">
    <property type="entry name" value="Leu-bd"/>
</dbReference>
<sequence>MNKNLTRKEFITQSSTLTGGLLLSTILGTTFRSCIGGQENGPIIVGHQADLTGGISSWGYWIHKAAVAAVDEINKVGGINDRQLKLVVEDTETNPTVGQRKFRKLVNDHRADFVIGSVHSGVMMATVPLAKELKTLYMPIAMACEATSEKGNRYIYRMESEVCTQAQASTEWMVKQLAKKWTIVVADYSWGWSHEEMFSHDIAKKGGEVLAKIRVPVGTKDFSPHLSKIPKDTEGIYFIFFGADSTGFIQQLYEHGYRKQKFTMICTLEAIDVASLGAAVEGMYLVEYFPRQLQYADNAFNKKLRSLVNVDNEGYEIGNRQRVLAGSHYWASFQHINLVAEIMKKIEYKNKKEDTNRLIEALEDTTSIKQSYAYPQGDMILRPQDHQGFHKHWMSKVVNGKLEVQFAIEPSQVLYNTTVDFTKETF</sequence>
<keyword evidence="4" id="KW-0675">Receptor</keyword>
<organism evidence="4 5">
    <name type="scientific">Chitinophaga pinensis (strain ATCC 43595 / DSM 2588 / LMG 13176 / NBRC 15968 / NCIMB 11800 / UQM 2034)</name>
    <dbReference type="NCBI Taxonomy" id="485918"/>
    <lineage>
        <taxon>Bacteria</taxon>
        <taxon>Pseudomonadati</taxon>
        <taxon>Bacteroidota</taxon>
        <taxon>Chitinophagia</taxon>
        <taxon>Chitinophagales</taxon>
        <taxon>Chitinophagaceae</taxon>
        <taxon>Chitinophaga</taxon>
    </lineage>
</organism>
<feature type="domain" description="Leucine-binding protein" evidence="3">
    <location>
        <begin position="42"/>
        <end position="400"/>
    </location>
</feature>
<evidence type="ECO:0000259" key="3">
    <source>
        <dbReference type="Pfam" id="PF13458"/>
    </source>
</evidence>
<dbReference type="PANTHER" id="PTHR30483:SF6">
    <property type="entry name" value="PERIPLASMIC BINDING PROTEIN OF ABC TRANSPORTER FOR NATURAL AMINO ACIDS"/>
    <property type="match status" value="1"/>
</dbReference>
<dbReference type="Proteomes" id="UP000002215">
    <property type="component" value="Chromosome"/>
</dbReference>
<name>A0A979H0I4_CHIPD</name>
<keyword evidence="2" id="KW-0732">Signal</keyword>
<dbReference type="SUPFAM" id="SSF53822">
    <property type="entry name" value="Periplasmic binding protein-like I"/>
    <property type="match status" value="1"/>
</dbReference>
<dbReference type="EMBL" id="CP001699">
    <property type="protein sequence ID" value="ACU63485.1"/>
    <property type="molecule type" value="Genomic_DNA"/>
</dbReference>
<dbReference type="InterPro" id="IPR051010">
    <property type="entry name" value="BCAA_transport"/>
</dbReference>
<dbReference type="RefSeq" id="WP_012793650.1">
    <property type="nucleotide sequence ID" value="NC_013132.1"/>
</dbReference>
<dbReference type="InterPro" id="IPR028082">
    <property type="entry name" value="Peripla_BP_I"/>
</dbReference>